<feature type="transmembrane region" description="Helical" evidence="1">
    <location>
        <begin position="60"/>
        <end position="77"/>
    </location>
</feature>
<evidence type="ECO:0000313" key="3">
    <source>
        <dbReference type="Proteomes" id="UP000204451"/>
    </source>
</evidence>
<keyword evidence="1" id="KW-0472">Membrane</keyword>
<keyword evidence="3" id="KW-1185">Reference proteome</keyword>
<keyword evidence="1" id="KW-1133">Transmembrane helix</keyword>
<dbReference type="GeneID" id="26516899"/>
<dbReference type="KEGG" id="vg:26516899"/>
<dbReference type="InterPro" id="IPR056390">
    <property type="entry name" value="Holin_phage"/>
</dbReference>
<dbReference type="RefSeq" id="YP_009188595.1">
    <property type="nucleotide sequence ID" value="NC_028668.1"/>
</dbReference>
<keyword evidence="1" id="KW-0812">Transmembrane</keyword>
<gene>
    <name evidence="2" type="ORF">GMA3_27</name>
</gene>
<dbReference type="Proteomes" id="UP000204451">
    <property type="component" value="Segment"/>
</dbReference>
<dbReference type="EMBL" id="KR063279">
    <property type="protein sequence ID" value="AKL88203.1"/>
    <property type="molecule type" value="Genomic_DNA"/>
</dbReference>
<organism evidence="2 3">
    <name type="scientific">Gordonia phage GMA3</name>
    <dbReference type="NCBI Taxonomy" id="1647284"/>
    <lineage>
        <taxon>Viruses</taxon>
        <taxon>Duplodnaviria</taxon>
        <taxon>Heunggongvirae</taxon>
        <taxon>Uroviricota</taxon>
        <taxon>Caudoviricetes</taxon>
        <taxon>Gamtrevirus</taxon>
        <taxon>Gamtrevirus GMA3</taxon>
    </lineage>
</organism>
<evidence type="ECO:0000313" key="2">
    <source>
        <dbReference type="EMBL" id="AKL88203.1"/>
    </source>
</evidence>
<sequence length="144" mass="15625">MTYDPADDPRIPDLSDDAVVGPNLFNIRTWRDVIAMVYVIVPLASASLVGYGVFSDQESAVIVGAVLAVLQVILQFTRTENGVRRAFYTVLLAANAVLVWYRVVDENFLTTWLPLINALLIGVPASVAVQNVNTSGDDLRTSSA</sequence>
<name>A0A0K0NKV5_9CAUD</name>
<accession>A0A0K0NKV5</accession>
<dbReference type="OrthoDB" id="22169at10239"/>
<feature type="transmembrane region" description="Helical" evidence="1">
    <location>
        <begin position="86"/>
        <end position="103"/>
    </location>
</feature>
<feature type="transmembrane region" description="Helical" evidence="1">
    <location>
        <begin position="109"/>
        <end position="129"/>
    </location>
</feature>
<proteinExistence type="predicted"/>
<dbReference type="Pfam" id="PF23809">
    <property type="entry name" value="Phage_holin_9"/>
    <property type="match status" value="1"/>
</dbReference>
<reference evidence="2 3" key="1">
    <citation type="journal article" date="2015" name="PLoS ONE">
        <title>Lysis to Kill: Evaluation of the Lytic Abilities, and Genomics of Nine Bacteriophages Infective for Gordonia spp. and Their Potential Use in Activated Sludge Foam Biocontrol.</title>
        <authorList>
            <person name="Dyson Z.A."/>
            <person name="Tucci J."/>
            <person name="Seviour R.J."/>
            <person name="Petrovski S."/>
        </authorList>
    </citation>
    <scope>NUCLEOTIDE SEQUENCE [LARGE SCALE GENOMIC DNA]</scope>
</reference>
<feature type="transmembrane region" description="Helical" evidence="1">
    <location>
        <begin position="33"/>
        <end position="54"/>
    </location>
</feature>
<protein>
    <submittedName>
        <fullName evidence="2">Putative holin</fullName>
    </submittedName>
</protein>
<evidence type="ECO:0000256" key="1">
    <source>
        <dbReference type="SAM" id="Phobius"/>
    </source>
</evidence>